<name>A0AAE0U1G1_9PEZI</name>
<dbReference type="InterPro" id="IPR002575">
    <property type="entry name" value="Aminoglycoside_PTrfase"/>
</dbReference>
<reference evidence="2" key="2">
    <citation type="submission" date="2023-06" db="EMBL/GenBank/DDBJ databases">
        <authorList>
            <consortium name="Lawrence Berkeley National Laboratory"/>
            <person name="Haridas S."/>
            <person name="Hensen N."/>
            <person name="Bonometti L."/>
            <person name="Westerberg I."/>
            <person name="Brannstrom I.O."/>
            <person name="Guillou S."/>
            <person name="Cros-Aarteil S."/>
            <person name="Calhoun S."/>
            <person name="Kuo A."/>
            <person name="Mondo S."/>
            <person name="Pangilinan J."/>
            <person name="Riley R."/>
            <person name="LaButti K."/>
            <person name="Andreopoulos B."/>
            <person name="Lipzen A."/>
            <person name="Chen C."/>
            <person name="Yanf M."/>
            <person name="Daum C."/>
            <person name="Ng V."/>
            <person name="Clum A."/>
            <person name="Steindorff A."/>
            <person name="Ohm R."/>
            <person name="Martin F."/>
            <person name="Silar P."/>
            <person name="Natvig D."/>
            <person name="Lalanne C."/>
            <person name="Gautier V."/>
            <person name="Ament-velasquez S.L."/>
            <person name="Kruys A."/>
            <person name="Hutchinson M.I."/>
            <person name="Powell A.J."/>
            <person name="Barry K."/>
            <person name="Miller A.N."/>
            <person name="Grigoriev I.V."/>
            <person name="Debuchy R."/>
            <person name="Gladieux P."/>
            <person name="Thoren M.H."/>
            <person name="Johannesson H."/>
        </authorList>
    </citation>
    <scope>NUCLEOTIDE SEQUENCE</scope>
    <source>
        <strain evidence="2">CBS 232.78</strain>
    </source>
</reference>
<dbReference type="Gene3D" id="3.90.1200.10">
    <property type="match status" value="1"/>
</dbReference>
<comment type="caution">
    <text evidence="2">The sequence shown here is derived from an EMBL/GenBank/DDBJ whole genome shotgun (WGS) entry which is preliminary data.</text>
</comment>
<keyword evidence="3" id="KW-1185">Reference proteome</keyword>
<proteinExistence type="predicted"/>
<dbReference type="InterPro" id="IPR051678">
    <property type="entry name" value="AGP_Transferase"/>
</dbReference>
<evidence type="ECO:0000259" key="1">
    <source>
        <dbReference type="Pfam" id="PF01636"/>
    </source>
</evidence>
<sequence length="373" mass="41263">MLAQPHPAAHGDIFMQHEHDQYDDSQLQLEIHFASLGLSDEAQPLGGEMIVANVAFPSGENVVFHHSGFFKGPQRFRDQYEEEPDLPMPDAVMRANAAQSSGCAGQWSPRNLLLSELLARHNMESGVAATVKFPWLGLQVRFGPAVSIAEAKTMVLVRKLLSPAVPVPEVYGWRRAGGQNFIYMEPPAPEGVTLASRWSTISEEDRRAICGELRNMITTWRRLKQPDGVNAFIGSVDFSPLRDEIFASEKQTAPTSPGPFPNVATLHSWIATAIGSSASLEGRNHPAEELICHVQQRDAVDSAPIMFTHANLHPGSVMVSPAPSRPRVLSILDWDQAGWYPVYWEHAKALWAASSPEREGWDARYLSRVFEGI</sequence>
<dbReference type="Proteomes" id="UP001285441">
    <property type="component" value="Unassembled WGS sequence"/>
</dbReference>
<dbReference type="PANTHER" id="PTHR21310:SF54">
    <property type="entry name" value="AMINOGLYCOSIDE PHOSPHOTRANSFERASE DOMAIN-CONTAINING PROTEIN"/>
    <property type="match status" value="1"/>
</dbReference>
<accession>A0AAE0U1G1</accession>
<reference evidence="2" key="1">
    <citation type="journal article" date="2023" name="Mol. Phylogenet. Evol.">
        <title>Genome-scale phylogeny and comparative genomics of the fungal order Sordariales.</title>
        <authorList>
            <person name="Hensen N."/>
            <person name="Bonometti L."/>
            <person name="Westerberg I."/>
            <person name="Brannstrom I.O."/>
            <person name="Guillou S."/>
            <person name="Cros-Aarteil S."/>
            <person name="Calhoun S."/>
            <person name="Haridas S."/>
            <person name="Kuo A."/>
            <person name="Mondo S."/>
            <person name="Pangilinan J."/>
            <person name="Riley R."/>
            <person name="LaButti K."/>
            <person name="Andreopoulos B."/>
            <person name="Lipzen A."/>
            <person name="Chen C."/>
            <person name="Yan M."/>
            <person name="Daum C."/>
            <person name="Ng V."/>
            <person name="Clum A."/>
            <person name="Steindorff A."/>
            <person name="Ohm R.A."/>
            <person name="Martin F."/>
            <person name="Silar P."/>
            <person name="Natvig D.O."/>
            <person name="Lalanne C."/>
            <person name="Gautier V."/>
            <person name="Ament-Velasquez S.L."/>
            <person name="Kruys A."/>
            <person name="Hutchinson M.I."/>
            <person name="Powell A.J."/>
            <person name="Barry K."/>
            <person name="Miller A.N."/>
            <person name="Grigoriev I.V."/>
            <person name="Debuchy R."/>
            <person name="Gladieux P."/>
            <person name="Hiltunen Thoren M."/>
            <person name="Johannesson H."/>
        </authorList>
    </citation>
    <scope>NUCLEOTIDE SEQUENCE</scope>
    <source>
        <strain evidence="2">CBS 232.78</strain>
    </source>
</reference>
<dbReference type="Pfam" id="PF01636">
    <property type="entry name" value="APH"/>
    <property type="match status" value="1"/>
</dbReference>
<evidence type="ECO:0000313" key="2">
    <source>
        <dbReference type="EMBL" id="KAK3387351.1"/>
    </source>
</evidence>
<dbReference type="AlphaFoldDB" id="A0AAE0U1G1"/>
<feature type="domain" description="Aminoglycoside phosphotransferase" evidence="1">
    <location>
        <begin position="147"/>
        <end position="367"/>
    </location>
</feature>
<dbReference type="SUPFAM" id="SSF56112">
    <property type="entry name" value="Protein kinase-like (PK-like)"/>
    <property type="match status" value="1"/>
</dbReference>
<dbReference type="PANTHER" id="PTHR21310">
    <property type="entry name" value="AMINOGLYCOSIDE PHOSPHOTRANSFERASE-RELATED-RELATED"/>
    <property type="match status" value="1"/>
</dbReference>
<organism evidence="2 3">
    <name type="scientific">Podospora didyma</name>
    <dbReference type="NCBI Taxonomy" id="330526"/>
    <lineage>
        <taxon>Eukaryota</taxon>
        <taxon>Fungi</taxon>
        <taxon>Dikarya</taxon>
        <taxon>Ascomycota</taxon>
        <taxon>Pezizomycotina</taxon>
        <taxon>Sordariomycetes</taxon>
        <taxon>Sordariomycetidae</taxon>
        <taxon>Sordariales</taxon>
        <taxon>Podosporaceae</taxon>
        <taxon>Podospora</taxon>
    </lineage>
</organism>
<dbReference type="InterPro" id="IPR011009">
    <property type="entry name" value="Kinase-like_dom_sf"/>
</dbReference>
<gene>
    <name evidence="2" type="ORF">B0H63DRAFT_469864</name>
</gene>
<dbReference type="EMBL" id="JAULSW010000003">
    <property type="protein sequence ID" value="KAK3387351.1"/>
    <property type="molecule type" value="Genomic_DNA"/>
</dbReference>
<evidence type="ECO:0000313" key="3">
    <source>
        <dbReference type="Proteomes" id="UP001285441"/>
    </source>
</evidence>
<protein>
    <recommendedName>
        <fullName evidence="1">Aminoglycoside phosphotransferase domain-containing protein</fullName>
    </recommendedName>
</protein>